<evidence type="ECO:0000313" key="2">
    <source>
        <dbReference type="EMBL" id="CAA3026819.1"/>
    </source>
</evidence>
<evidence type="ECO:0000256" key="1">
    <source>
        <dbReference type="SAM" id="MobiDB-lite"/>
    </source>
</evidence>
<keyword evidence="3" id="KW-1185">Reference proteome</keyword>
<name>A0A8S0V0K1_OLEEU</name>
<accession>A0A8S0V0K1</accession>
<comment type="caution">
    <text evidence="2">The sequence shown here is derived from an EMBL/GenBank/DDBJ whole genome shotgun (WGS) entry which is preliminary data.</text>
</comment>
<reference evidence="2 3" key="1">
    <citation type="submission" date="2019-12" db="EMBL/GenBank/DDBJ databases">
        <authorList>
            <person name="Alioto T."/>
            <person name="Alioto T."/>
            <person name="Gomez Garrido J."/>
        </authorList>
    </citation>
    <scope>NUCLEOTIDE SEQUENCE [LARGE SCALE GENOMIC DNA]</scope>
</reference>
<evidence type="ECO:0000313" key="3">
    <source>
        <dbReference type="Proteomes" id="UP000594638"/>
    </source>
</evidence>
<organism evidence="2 3">
    <name type="scientific">Olea europaea subsp. europaea</name>
    <dbReference type="NCBI Taxonomy" id="158383"/>
    <lineage>
        <taxon>Eukaryota</taxon>
        <taxon>Viridiplantae</taxon>
        <taxon>Streptophyta</taxon>
        <taxon>Embryophyta</taxon>
        <taxon>Tracheophyta</taxon>
        <taxon>Spermatophyta</taxon>
        <taxon>Magnoliopsida</taxon>
        <taxon>eudicotyledons</taxon>
        <taxon>Gunneridae</taxon>
        <taxon>Pentapetalae</taxon>
        <taxon>asterids</taxon>
        <taxon>lamiids</taxon>
        <taxon>Lamiales</taxon>
        <taxon>Oleaceae</taxon>
        <taxon>Oleeae</taxon>
        <taxon>Olea</taxon>
    </lineage>
</organism>
<feature type="compositionally biased region" description="Basic residues" evidence="1">
    <location>
        <begin position="70"/>
        <end position="79"/>
    </location>
</feature>
<dbReference type="EMBL" id="CACTIH010009179">
    <property type="protein sequence ID" value="CAA3026819.1"/>
    <property type="molecule type" value="Genomic_DNA"/>
</dbReference>
<proteinExistence type="predicted"/>
<gene>
    <name evidence="2" type="ORF">OLEA9_A091614</name>
</gene>
<dbReference type="Proteomes" id="UP000594638">
    <property type="component" value="Unassembled WGS sequence"/>
</dbReference>
<dbReference type="Gramene" id="OE9A091614T1">
    <property type="protein sequence ID" value="OE9A091614C1"/>
    <property type="gene ID" value="OE9A091614"/>
</dbReference>
<sequence>MRENPKYAKYKHIDCSEIYNTYGKLFGDTGDAAKLPINTEGTNSSGSPNLNRGNSSMNISRRQSGEKQKGKQQKNRGSKKQYSARDVSASFEHMVSVGTDLASIARSHRNEEMSVVECVDELLSSGYVKEGDVLYLFALWFFRDKDNQNSYCAAKTPFLRFKFVKYCFERDNMSRERKT</sequence>
<dbReference type="AlphaFoldDB" id="A0A8S0V0K1"/>
<feature type="region of interest" description="Disordered" evidence="1">
    <location>
        <begin position="37"/>
        <end position="87"/>
    </location>
</feature>
<feature type="compositionally biased region" description="Polar residues" evidence="1">
    <location>
        <begin position="39"/>
        <end position="60"/>
    </location>
</feature>
<protein>
    <submittedName>
        <fullName evidence="2">Uncharacterized protein</fullName>
    </submittedName>
</protein>